<proteinExistence type="predicted"/>
<protein>
    <submittedName>
        <fullName evidence="1">Phage protein</fullName>
    </submittedName>
</protein>
<dbReference type="EMBL" id="UHHS01000001">
    <property type="protein sequence ID" value="SUO77712.1"/>
    <property type="molecule type" value="Genomic_DNA"/>
</dbReference>
<dbReference type="AlphaFoldDB" id="A0ABD7NDC9"/>
<accession>A0ABD7NDC9</accession>
<gene>
    <name evidence="1" type="ORF">NCTC1080_00578</name>
</gene>
<dbReference type="RefSeq" id="WP_003028274.1">
    <property type="nucleotide sequence ID" value="NZ_UHHS01000001.1"/>
</dbReference>
<evidence type="ECO:0000313" key="1">
    <source>
        <dbReference type="EMBL" id="SUO77712.1"/>
    </source>
</evidence>
<name>A0ABD7NDC9_9STRE</name>
<dbReference type="Proteomes" id="UP000254098">
    <property type="component" value="Unassembled WGS sequence"/>
</dbReference>
<organism evidence="1 2">
    <name type="scientific">Streptococcus viridans</name>
    <dbReference type="NCBI Taxonomy" id="78535"/>
    <lineage>
        <taxon>Bacteria</taxon>
        <taxon>Bacillati</taxon>
        <taxon>Bacillota</taxon>
        <taxon>Bacilli</taxon>
        <taxon>Lactobacillales</taxon>
        <taxon>Streptococcaceae</taxon>
        <taxon>Streptococcus</taxon>
    </lineage>
</organism>
<sequence length="176" mass="20292">MYEIIELTLHTNKLGLFGFLKHNPTKVLKNGDFYKFLYFAPLGRELIAFSYTDIIVKTTTDDPSKSDTKKGWILVRDKKIALASADLLEILQDLESTRLVENRQGTWIELKGEILDIVSQGIYTRREVAYFIRLLFLHGYDFDTVLELFTNLVKRADLAGFFLDTITNIYKGEKIG</sequence>
<reference evidence="1 2" key="1">
    <citation type="submission" date="2018-06" db="EMBL/GenBank/DDBJ databases">
        <authorList>
            <consortium name="Pathogen Informatics"/>
            <person name="Doyle S."/>
        </authorList>
    </citation>
    <scope>NUCLEOTIDE SEQUENCE [LARGE SCALE GENOMIC DNA]</scope>
    <source>
        <strain evidence="1 2">NCTC1080</strain>
    </source>
</reference>
<evidence type="ECO:0000313" key="2">
    <source>
        <dbReference type="Proteomes" id="UP000254098"/>
    </source>
</evidence>
<keyword evidence="2" id="KW-1185">Reference proteome</keyword>
<comment type="caution">
    <text evidence="1">The sequence shown here is derived from an EMBL/GenBank/DDBJ whole genome shotgun (WGS) entry which is preliminary data.</text>
</comment>